<reference evidence="2 4" key="1">
    <citation type="submission" date="2015-09" db="EMBL/GenBank/DDBJ databases">
        <authorList>
            <consortium name="Pathogen Informatics"/>
        </authorList>
    </citation>
    <scope>NUCLEOTIDE SEQUENCE [LARGE SCALE GENOMIC DNA]</scope>
    <source>
        <strain evidence="2 4">2789STDY5608850</strain>
    </source>
</reference>
<dbReference type="Gene3D" id="1.50.10.10">
    <property type="match status" value="1"/>
</dbReference>
<organism evidence="2 4">
    <name type="scientific">Hungatella hathewayi</name>
    <dbReference type="NCBI Taxonomy" id="154046"/>
    <lineage>
        <taxon>Bacteria</taxon>
        <taxon>Bacillati</taxon>
        <taxon>Bacillota</taxon>
        <taxon>Clostridia</taxon>
        <taxon>Lachnospirales</taxon>
        <taxon>Lachnospiraceae</taxon>
        <taxon>Hungatella</taxon>
    </lineage>
</organism>
<protein>
    <submittedName>
        <fullName evidence="3">Glycoside hydrolase family 105 protein</fullName>
    </submittedName>
    <submittedName>
        <fullName evidence="2">Putative d-4,5-unsaturated alpha-glucuronyl hydrolase</fullName>
        <ecNumber evidence="2">3.2.1.-</ecNumber>
        <ecNumber evidence="2">3.2.1.172</ecNumber>
    </submittedName>
</protein>
<keyword evidence="1 2" id="KW-0378">Hydrolase</keyword>
<dbReference type="Proteomes" id="UP000261257">
    <property type="component" value="Unassembled WGS sequence"/>
</dbReference>
<dbReference type="InterPro" id="IPR008928">
    <property type="entry name" value="6-hairpin_glycosidase_sf"/>
</dbReference>
<dbReference type="EC" id="3.2.1.172" evidence="2"/>
<dbReference type="Proteomes" id="UP000095651">
    <property type="component" value="Unassembled WGS sequence"/>
</dbReference>
<dbReference type="PANTHER" id="PTHR33886">
    <property type="entry name" value="UNSATURATED RHAMNOGALACTURONAN HYDROLASE (EUROFUNG)"/>
    <property type="match status" value="1"/>
</dbReference>
<name>A0A174FHY1_9FIRM</name>
<evidence type="ECO:0000313" key="4">
    <source>
        <dbReference type="Proteomes" id="UP000095651"/>
    </source>
</evidence>
<proteinExistence type="predicted"/>
<dbReference type="PANTHER" id="PTHR33886:SF8">
    <property type="entry name" value="UNSATURATED RHAMNOGALACTURONAN HYDROLASE (EUROFUNG)"/>
    <property type="match status" value="1"/>
</dbReference>
<dbReference type="EMBL" id="QSSQ01000004">
    <property type="protein sequence ID" value="RGM07127.1"/>
    <property type="molecule type" value="Genomic_DNA"/>
</dbReference>
<dbReference type="EC" id="3.2.1.-" evidence="2"/>
<dbReference type="InterPro" id="IPR010905">
    <property type="entry name" value="Glyco_hydro_88"/>
</dbReference>
<dbReference type="InterPro" id="IPR052043">
    <property type="entry name" value="PolySaccharide_Degr_Enz"/>
</dbReference>
<keyword evidence="2" id="KW-0326">Glycosidase</keyword>
<evidence type="ECO:0000313" key="3">
    <source>
        <dbReference type="EMBL" id="RGM07127.1"/>
    </source>
</evidence>
<evidence type="ECO:0000256" key="1">
    <source>
        <dbReference type="ARBA" id="ARBA00022801"/>
    </source>
</evidence>
<dbReference type="InterPro" id="IPR012341">
    <property type="entry name" value="6hp_glycosidase-like_sf"/>
</dbReference>
<gene>
    <name evidence="2" type="primary">yesR_2</name>
    <name evidence="3" type="ORF">DXC39_08680</name>
    <name evidence="2" type="ORF">ERS852407_02942</name>
</gene>
<dbReference type="AlphaFoldDB" id="A0A174FHY1"/>
<evidence type="ECO:0000313" key="5">
    <source>
        <dbReference type="Proteomes" id="UP000261257"/>
    </source>
</evidence>
<dbReference type="Pfam" id="PF07470">
    <property type="entry name" value="Glyco_hydro_88"/>
    <property type="match status" value="1"/>
</dbReference>
<dbReference type="GO" id="GO:0005975">
    <property type="term" value="P:carbohydrate metabolic process"/>
    <property type="evidence" value="ECO:0007669"/>
    <property type="project" value="InterPro"/>
</dbReference>
<dbReference type="EMBL" id="CYZE01000007">
    <property type="protein sequence ID" value="CUO48040.1"/>
    <property type="molecule type" value="Genomic_DNA"/>
</dbReference>
<reference evidence="3 5" key="2">
    <citation type="submission" date="2018-08" db="EMBL/GenBank/DDBJ databases">
        <title>A genome reference for cultivated species of the human gut microbiota.</title>
        <authorList>
            <person name="Zou Y."/>
            <person name="Xue W."/>
            <person name="Luo G."/>
        </authorList>
    </citation>
    <scope>NUCLEOTIDE SEQUENCE [LARGE SCALE GENOMIC DNA]</scope>
    <source>
        <strain evidence="3 5">TF05-11AC</strain>
    </source>
</reference>
<dbReference type="RefSeq" id="WP_055656238.1">
    <property type="nucleotide sequence ID" value="NZ_CABIXC010000007.1"/>
</dbReference>
<evidence type="ECO:0000313" key="2">
    <source>
        <dbReference type="EMBL" id="CUO48040.1"/>
    </source>
</evidence>
<dbReference type="SUPFAM" id="SSF48208">
    <property type="entry name" value="Six-hairpin glycosidases"/>
    <property type="match status" value="1"/>
</dbReference>
<dbReference type="GO" id="GO:0102211">
    <property type="term" value="F:unsaturated rhamnogalacturonyl hydrolase activity"/>
    <property type="evidence" value="ECO:0007669"/>
    <property type="project" value="UniProtKB-EC"/>
</dbReference>
<sequence>MMMKNNLEEKKDMLLEEITEKLECLINGFEKVLYDDDDIFLQNMKTDNLAGDDVQKYRFWEWTQGVGLFGLWKQFEENRDEKALAMLKRYYDERIADGLPSCNINTTAPMLTLTYLYEYTKNEIYWETCREWLKKVLTELPRTKEGGFQHLTSDTLNEQELWDDTLFMTILFIARMGKLMNDRACIEEAQYQFELHKKYLEDRKTGLWFHGWTFNGRHNFAGGLWGRGNSWVTIAIPELIAILGDDCGPVIRRLLTETLLNQVEALKTYQADNGMWHTLIDDSDSYLETSATTGFAYGILKAAHMGLIDESFAECGMKPLGAVMDYISEDGVVGQVSYGTPMGREEKQFYKDIEIRPMPYGQAMAILYLIEAGKELTREVK</sequence>
<accession>A0A174FHY1</accession>